<evidence type="ECO:0000313" key="7">
    <source>
        <dbReference type="EMBL" id="QCF27847.1"/>
    </source>
</evidence>
<feature type="transmembrane region" description="Helical" evidence="6">
    <location>
        <begin position="39"/>
        <end position="59"/>
    </location>
</feature>
<reference evidence="7 8" key="1">
    <citation type="submission" date="2018-07" db="EMBL/GenBank/DDBJ databases">
        <title>Marsedoiliclastica nanhaica gen. nov. sp. nov., a novel marine hydrocarbonoclastic bacterium isolated from an in-situ enriched hydrocarbon-degrading consortium in deep-sea sediment.</title>
        <authorList>
            <person name="Dong C."/>
            <person name="Ma T."/>
            <person name="Liu R."/>
            <person name="Shao Z."/>
        </authorList>
    </citation>
    <scope>NUCLEOTIDE SEQUENCE [LARGE SCALE GENOMIC DNA]</scope>
    <source>
        <strain evidence="8">soil36-7</strain>
    </source>
</reference>
<evidence type="ECO:0000256" key="2">
    <source>
        <dbReference type="ARBA" id="ARBA00022475"/>
    </source>
</evidence>
<proteinExistence type="predicted"/>
<keyword evidence="5 6" id="KW-0472">Membrane</keyword>
<keyword evidence="4 6" id="KW-1133">Transmembrane helix</keyword>
<dbReference type="EMBL" id="CP031093">
    <property type="protein sequence ID" value="QCF27847.1"/>
    <property type="molecule type" value="Genomic_DNA"/>
</dbReference>
<name>A0A4P7XNA9_9ALTE</name>
<evidence type="ECO:0000256" key="5">
    <source>
        <dbReference type="ARBA" id="ARBA00023136"/>
    </source>
</evidence>
<evidence type="ECO:0000256" key="6">
    <source>
        <dbReference type="SAM" id="Phobius"/>
    </source>
</evidence>
<keyword evidence="3 6" id="KW-0812">Transmembrane</keyword>
<organism evidence="7 8">
    <name type="scientific">Hydrocarboniclastica marina</name>
    <dbReference type="NCBI Taxonomy" id="2259620"/>
    <lineage>
        <taxon>Bacteria</taxon>
        <taxon>Pseudomonadati</taxon>
        <taxon>Pseudomonadota</taxon>
        <taxon>Gammaproteobacteria</taxon>
        <taxon>Alteromonadales</taxon>
        <taxon>Alteromonadaceae</taxon>
        <taxon>Hydrocarboniclastica</taxon>
    </lineage>
</organism>
<keyword evidence="8" id="KW-1185">Reference proteome</keyword>
<dbReference type="InterPro" id="IPR001123">
    <property type="entry name" value="LeuE-type"/>
</dbReference>
<evidence type="ECO:0000256" key="1">
    <source>
        <dbReference type="ARBA" id="ARBA00004651"/>
    </source>
</evidence>
<evidence type="ECO:0000256" key="4">
    <source>
        <dbReference type="ARBA" id="ARBA00022989"/>
    </source>
</evidence>
<feature type="transmembrane region" description="Helical" evidence="6">
    <location>
        <begin position="176"/>
        <end position="194"/>
    </location>
</feature>
<dbReference type="PANTHER" id="PTHR30086:SF20">
    <property type="entry name" value="ARGININE EXPORTER PROTEIN ARGO-RELATED"/>
    <property type="match status" value="1"/>
</dbReference>
<feature type="transmembrane region" description="Helical" evidence="6">
    <location>
        <begin position="139"/>
        <end position="164"/>
    </location>
</feature>
<dbReference type="PANTHER" id="PTHR30086">
    <property type="entry name" value="ARGININE EXPORTER PROTEIN ARGO"/>
    <property type="match status" value="1"/>
</dbReference>
<protein>
    <submittedName>
        <fullName evidence="7">LysE family translocator</fullName>
    </submittedName>
</protein>
<sequence>MPTLLSMAAFALVASISPGPVNLVCMSTGTRYNPGSGLKFVSGATTGFIALFLAIGFGLHTILANVPGFAVWLRGAGIVFLLYLSFLLVRDNGRIRETSSGAAPGFITGAAMQWLNPKAWLASASGIGAYIPEPNLQQVLLFALVYAPICWLSLASWVYAGVYLRRQISNPAILRYLNRGLALLLAASCLFLVFG</sequence>
<feature type="transmembrane region" description="Helical" evidence="6">
    <location>
        <begin position="71"/>
        <end position="89"/>
    </location>
</feature>
<evidence type="ECO:0000313" key="8">
    <source>
        <dbReference type="Proteomes" id="UP000298049"/>
    </source>
</evidence>
<dbReference type="GO" id="GO:0005886">
    <property type="term" value="C:plasma membrane"/>
    <property type="evidence" value="ECO:0007669"/>
    <property type="project" value="UniProtKB-SubCell"/>
</dbReference>
<keyword evidence="2" id="KW-1003">Cell membrane</keyword>
<dbReference type="Pfam" id="PF01810">
    <property type="entry name" value="LysE"/>
    <property type="match status" value="1"/>
</dbReference>
<dbReference type="AlphaFoldDB" id="A0A4P7XNA9"/>
<dbReference type="OrthoDB" id="9812084at2"/>
<dbReference type="GO" id="GO:0033228">
    <property type="term" value="P:cysteine export across plasma membrane"/>
    <property type="evidence" value="ECO:0007669"/>
    <property type="project" value="TreeGrafter"/>
</dbReference>
<dbReference type="GO" id="GO:0015171">
    <property type="term" value="F:amino acid transmembrane transporter activity"/>
    <property type="evidence" value="ECO:0007669"/>
    <property type="project" value="TreeGrafter"/>
</dbReference>
<comment type="subcellular location">
    <subcellularLocation>
        <location evidence="1">Cell membrane</location>
        <topology evidence="1">Multi-pass membrane protein</topology>
    </subcellularLocation>
</comment>
<dbReference type="KEGG" id="hmi:soil367_06000"/>
<accession>A0A4P7XNA9</accession>
<dbReference type="Proteomes" id="UP000298049">
    <property type="component" value="Chromosome"/>
</dbReference>
<gene>
    <name evidence="7" type="ORF">soil367_06000</name>
</gene>
<evidence type="ECO:0000256" key="3">
    <source>
        <dbReference type="ARBA" id="ARBA00022692"/>
    </source>
</evidence>